<dbReference type="CDD" id="cd05333">
    <property type="entry name" value="BKR_SDR_c"/>
    <property type="match status" value="1"/>
</dbReference>
<evidence type="ECO:0000256" key="7">
    <source>
        <dbReference type="ARBA" id="ARBA00022832"/>
    </source>
</evidence>
<dbReference type="NCBIfam" id="NF004200">
    <property type="entry name" value="PRK05653.1-5"/>
    <property type="match status" value="1"/>
</dbReference>
<reference evidence="18 19" key="1">
    <citation type="submission" date="2017-10" db="EMBL/GenBank/DDBJ databases">
        <title>Draft genome of two endophytic bacteria isolated from 'guarana' Paullinia cupana (Mart.) Ducke.</title>
        <authorList>
            <person name="Siqueira K.A."/>
            <person name="Liotti R.G."/>
            <person name="Mendes T.A."/>
            <person name="Soares M.A."/>
        </authorList>
    </citation>
    <scope>NUCLEOTIDE SEQUENCE [LARGE SCALE GENOMIC DNA]</scope>
    <source>
        <strain evidence="18 19">342</strain>
    </source>
</reference>
<dbReference type="EC" id="1.1.1.100" evidence="4"/>
<proteinExistence type="inferred from homology"/>
<comment type="similarity">
    <text evidence="3">Belongs to the short-chain dehydrogenases/reductases (SDR) family.</text>
</comment>
<comment type="caution">
    <text evidence="18">The sequence shown here is derived from an EMBL/GenBank/DDBJ whole genome shotgun (WGS) entry which is preliminary data.</text>
</comment>
<evidence type="ECO:0000256" key="16">
    <source>
        <dbReference type="ARBA" id="ARBA00048508"/>
    </source>
</evidence>
<dbReference type="GO" id="GO:0006633">
    <property type="term" value="P:fatty acid biosynthetic process"/>
    <property type="evidence" value="ECO:0007669"/>
    <property type="project" value="UniProtKB-KW"/>
</dbReference>
<evidence type="ECO:0000256" key="12">
    <source>
        <dbReference type="ARBA" id="ARBA00029743"/>
    </source>
</evidence>
<evidence type="ECO:0000256" key="13">
    <source>
        <dbReference type="ARBA" id="ARBA00029899"/>
    </source>
</evidence>
<dbReference type="SMART" id="SM00822">
    <property type="entry name" value="PKS_KR"/>
    <property type="match status" value="1"/>
</dbReference>
<evidence type="ECO:0000256" key="11">
    <source>
        <dbReference type="ARBA" id="ARBA00023160"/>
    </source>
</evidence>
<comment type="function">
    <text evidence="1">Catalyzes the NADPH-dependent reduction of beta-ketoacyl-ACP substrates to beta-hydroxyacyl-ACP products, the first reductive step in the elongation cycle of fatty acid biosynthesis.</text>
</comment>
<keyword evidence="19" id="KW-1185">Reference proteome</keyword>
<dbReference type="InterPro" id="IPR057326">
    <property type="entry name" value="KR_dom"/>
</dbReference>
<evidence type="ECO:0000313" key="18">
    <source>
        <dbReference type="EMBL" id="PRD17369.1"/>
    </source>
</evidence>
<dbReference type="Proteomes" id="UP000239181">
    <property type="component" value="Unassembled WGS sequence"/>
</dbReference>
<dbReference type="PANTHER" id="PTHR42879:SF2">
    <property type="entry name" value="3-OXOACYL-[ACYL-CARRIER-PROTEIN] REDUCTASE FABG"/>
    <property type="match status" value="1"/>
</dbReference>
<evidence type="ECO:0000313" key="19">
    <source>
        <dbReference type="Proteomes" id="UP000239181"/>
    </source>
</evidence>
<dbReference type="OrthoDB" id="9804774at2"/>
<dbReference type="PRINTS" id="PR00080">
    <property type="entry name" value="SDRFAMILY"/>
</dbReference>
<dbReference type="Gene3D" id="3.40.50.720">
    <property type="entry name" value="NAD(P)-binding Rossmann-like Domain"/>
    <property type="match status" value="1"/>
</dbReference>
<dbReference type="NCBIfam" id="NF009466">
    <property type="entry name" value="PRK12826.1-2"/>
    <property type="match status" value="1"/>
</dbReference>
<keyword evidence="6" id="KW-0444">Lipid biosynthesis</keyword>
<dbReference type="InterPro" id="IPR002347">
    <property type="entry name" value="SDR_fam"/>
</dbReference>
<evidence type="ECO:0000256" key="9">
    <source>
        <dbReference type="ARBA" id="ARBA00023002"/>
    </source>
</evidence>
<dbReference type="PANTHER" id="PTHR42879">
    <property type="entry name" value="3-OXOACYL-(ACYL-CARRIER-PROTEIN) REDUCTASE"/>
    <property type="match status" value="1"/>
</dbReference>
<dbReference type="AlphaFoldDB" id="A0A2S9IHW9"/>
<evidence type="ECO:0000256" key="3">
    <source>
        <dbReference type="ARBA" id="ARBA00006484"/>
    </source>
</evidence>
<dbReference type="PRINTS" id="PR00081">
    <property type="entry name" value="GDHRDH"/>
</dbReference>
<protein>
    <recommendedName>
        <fullName evidence="5">3-oxoacyl-[acyl-carrier-protein] reductase FabG</fullName>
        <ecNumber evidence="4">1.1.1.100</ecNumber>
    </recommendedName>
    <alternativeName>
        <fullName evidence="15">3-ketoacyl-acyl carrier protein reductase</fullName>
    </alternativeName>
    <alternativeName>
        <fullName evidence="12 14">Beta-Ketoacyl-acyl carrier protein reductase</fullName>
    </alternativeName>
    <alternativeName>
        <fullName evidence="13">Beta-ketoacyl-ACP reductase</fullName>
    </alternativeName>
</protein>
<dbReference type="InterPro" id="IPR050259">
    <property type="entry name" value="SDR"/>
</dbReference>
<evidence type="ECO:0000256" key="10">
    <source>
        <dbReference type="ARBA" id="ARBA00023098"/>
    </source>
</evidence>
<gene>
    <name evidence="18" type="ORF">CQW29_01670</name>
</gene>
<name>A0A2S9IHW9_9GAMM</name>
<keyword evidence="11" id="KW-0275">Fatty acid biosynthesis</keyword>
<dbReference type="InterPro" id="IPR036291">
    <property type="entry name" value="NAD(P)-bd_dom_sf"/>
</dbReference>
<evidence type="ECO:0000256" key="14">
    <source>
        <dbReference type="ARBA" id="ARBA00032683"/>
    </source>
</evidence>
<evidence type="ECO:0000256" key="1">
    <source>
        <dbReference type="ARBA" id="ARBA00002607"/>
    </source>
</evidence>
<evidence type="ECO:0000256" key="4">
    <source>
        <dbReference type="ARBA" id="ARBA00012948"/>
    </source>
</evidence>
<accession>A0A2S9IHW9</accession>
<dbReference type="RefSeq" id="WP_105590968.1">
    <property type="nucleotide sequence ID" value="NZ_PDET01000001.1"/>
</dbReference>
<keyword evidence="8" id="KW-0106">Calcium</keyword>
<dbReference type="SUPFAM" id="SSF51735">
    <property type="entry name" value="NAD(P)-binding Rossmann-fold domains"/>
    <property type="match status" value="1"/>
</dbReference>
<evidence type="ECO:0000256" key="15">
    <source>
        <dbReference type="ARBA" id="ARBA00033040"/>
    </source>
</evidence>
<comment type="pathway">
    <text evidence="2">Lipid metabolism; fatty acid biosynthesis.</text>
</comment>
<evidence type="ECO:0000259" key="17">
    <source>
        <dbReference type="SMART" id="SM00822"/>
    </source>
</evidence>
<keyword evidence="7" id="KW-0276">Fatty acid metabolism</keyword>
<dbReference type="FunFam" id="3.40.50.720:FF:000173">
    <property type="entry name" value="3-oxoacyl-[acyl-carrier protein] reductase"/>
    <property type="match status" value="1"/>
</dbReference>
<keyword evidence="10" id="KW-0443">Lipid metabolism</keyword>
<evidence type="ECO:0000256" key="6">
    <source>
        <dbReference type="ARBA" id="ARBA00022516"/>
    </source>
</evidence>
<evidence type="ECO:0000256" key="5">
    <source>
        <dbReference type="ARBA" id="ARBA00017650"/>
    </source>
</evidence>
<comment type="catalytic activity">
    <reaction evidence="16">
        <text>a (3R)-hydroxyacyl-[ACP] + NADP(+) = a 3-oxoacyl-[ACP] + NADPH + H(+)</text>
        <dbReference type="Rhea" id="RHEA:17397"/>
        <dbReference type="Rhea" id="RHEA-COMP:9916"/>
        <dbReference type="Rhea" id="RHEA-COMP:9945"/>
        <dbReference type="ChEBI" id="CHEBI:15378"/>
        <dbReference type="ChEBI" id="CHEBI:57783"/>
        <dbReference type="ChEBI" id="CHEBI:58349"/>
        <dbReference type="ChEBI" id="CHEBI:78776"/>
        <dbReference type="ChEBI" id="CHEBI:78827"/>
        <dbReference type="EC" id="1.1.1.100"/>
    </reaction>
</comment>
<evidence type="ECO:0000256" key="8">
    <source>
        <dbReference type="ARBA" id="ARBA00022837"/>
    </source>
</evidence>
<keyword evidence="9" id="KW-0560">Oxidoreductase</keyword>
<evidence type="ECO:0000256" key="2">
    <source>
        <dbReference type="ARBA" id="ARBA00005194"/>
    </source>
</evidence>
<organism evidence="18 19">
    <name type="scientific">Pantoea coffeiphila</name>
    <dbReference type="NCBI Taxonomy" id="1465635"/>
    <lineage>
        <taxon>Bacteria</taxon>
        <taxon>Pseudomonadati</taxon>
        <taxon>Pseudomonadota</taxon>
        <taxon>Gammaproteobacteria</taxon>
        <taxon>Enterobacterales</taxon>
        <taxon>Erwiniaceae</taxon>
        <taxon>Pantoea</taxon>
    </lineage>
</organism>
<feature type="domain" description="Ketoreductase" evidence="17">
    <location>
        <begin position="13"/>
        <end position="198"/>
    </location>
</feature>
<dbReference type="Pfam" id="PF13561">
    <property type="entry name" value="adh_short_C2"/>
    <property type="match status" value="1"/>
</dbReference>
<sequence length="252" mass="26646">MDTTATRQRPGSHIALVTGASRGIGAAVARRLAEDGFSLWLNYRREHTAAEALRDEIVAAGGECRLLPFDVSDAVQCREVLEPLIEQYGAPAVLVNNAGFACDNVLAMMTREEWDRVLQVHLGGFYNVTSTVLPAMQRRRGGRIINIASTAGQTGVAGQVNYSAAKAGLIGATRSLAVELARRNILVNAVAPGFISTDMTSALPLESISSTIPLRRVGEPEEVASVVSFFASEGASYITGQVIGVNGGLFTG</sequence>
<dbReference type="GO" id="GO:0004316">
    <property type="term" value="F:3-oxoacyl-[acyl-carrier-protein] reductase (NADPH) activity"/>
    <property type="evidence" value="ECO:0007669"/>
    <property type="project" value="UniProtKB-EC"/>
</dbReference>
<dbReference type="EMBL" id="PDET01000001">
    <property type="protein sequence ID" value="PRD17369.1"/>
    <property type="molecule type" value="Genomic_DNA"/>
</dbReference>